<dbReference type="RefSeq" id="WP_107841297.1">
    <property type="nucleotide sequence ID" value="NZ_JARSFG010000003.1"/>
</dbReference>
<dbReference type="Proteomes" id="UP001344888">
    <property type="component" value="Unassembled WGS sequence"/>
</dbReference>
<evidence type="ECO:0000313" key="2">
    <source>
        <dbReference type="Proteomes" id="UP001344888"/>
    </source>
</evidence>
<sequence length="66" mass="7814">MNQHEQTIRQIQLNSTSPSLHEQVAQFALTFRKEVEALDITQIDELEDSANKDAYVKRRIRWTDKQ</sequence>
<protein>
    <submittedName>
        <fullName evidence="1">Uncharacterized protein</fullName>
    </submittedName>
</protein>
<dbReference type="EMBL" id="JARSFG010000003">
    <property type="protein sequence ID" value="MEC1177520.1"/>
    <property type="molecule type" value="Genomic_DNA"/>
</dbReference>
<proteinExistence type="predicted"/>
<name>A0AAW9NSU3_9BACL</name>
<evidence type="ECO:0000313" key="1">
    <source>
        <dbReference type="EMBL" id="MEC1177520.1"/>
    </source>
</evidence>
<comment type="caution">
    <text evidence="1">The sequence shown here is derived from an EMBL/GenBank/DDBJ whole genome shotgun (WGS) entry which is preliminary data.</text>
</comment>
<reference evidence="1 2" key="1">
    <citation type="submission" date="2023-03" db="EMBL/GenBank/DDBJ databases">
        <title>Bacillus Genome Sequencing.</title>
        <authorList>
            <person name="Dunlap C."/>
        </authorList>
    </citation>
    <scope>NUCLEOTIDE SEQUENCE [LARGE SCALE GENOMIC DNA]</scope>
    <source>
        <strain evidence="1 2">B-59205</strain>
    </source>
</reference>
<keyword evidence="2" id="KW-1185">Reference proteome</keyword>
<accession>A0AAW9NSU3</accession>
<gene>
    <name evidence="1" type="ORF">P9B03_03405</name>
</gene>
<dbReference type="AlphaFoldDB" id="A0AAW9NSU3"/>
<organism evidence="1 2">
    <name type="scientific">Metasolibacillus meyeri</name>
    <dbReference type="NCBI Taxonomy" id="1071052"/>
    <lineage>
        <taxon>Bacteria</taxon>
        <taxon>Bacillati</taxon>
        <taxon>Bacillota</taxon>
        <taxon>Bacilli</taxon>
        <taxon>Bacillales</taxon>
        <taxon>Caryophanaceae</taxon>
        <taxon>Metasolibacillus</taxon>
    </lineage>
</organism>